<organism evidence="7 8">
    <name type="scientific">Candidatus Sungiibacteriota bacterium</name>
    <dbReference type="NCBI Taxonomy" id="2750080"/>
    <lineage>
        <taxon>Bacteria</taxon>
        <taxon>Candidatus Sungiibacteriota</taxon>
    </lineage>
</organism>
<keyword evidence="5" id="KW-0699">rRNA-binding</keyword>
<dbReference type="GO" id="GO:0003735">
    <property type="term" value="F:structural constituent of ribosome"/>
    <property type="evidence" value="ECO:0007669"/>
    <property type="project" value="InterPro"/>
</dbReference>
<dbReference type="PANTHER" id="PTHR10746">
    <property type="entry name" value="50S RIBOSOMAL PROTEIN L4"/>
    <property type="match status" value="1"/>
</dbReference>
<dbReference type="Proteomes" id="UP000756703">
    <property type="component" value="Unassembled WGS sequence"/>
</dbReference>
<comment type="subunit">
    <text evidence="5">Part of the 50S ribosomal subunit.</text>
</comment>
<dbReference type="InterPro" id="IPR013005">
    <property type="entry name" value="Ribosomal_uL4-like"/>
</dbReference>
<comment type="function">
    <text evidence="5">One of the primary rRNA binding proteins, this protein initially binds near the 5'-end of the 23S rRNA. It is important during the early stages of 50S assembly. It makes multiple contacts with different domains of the 23S rRNA in the assembled 50S subunit and ribosome.</text>
</comment>
<comment type="caution">
    <text evidence="7">The sequence shown here is derived from an EMBL/GenBank/DDBJ whole genome shotgun (WGS) entry which is preliminary data.</text>
</comment>
<dbReference type="Gene3D" id="3.40.1370.10">
    <property type="match status" value="1"/>
</dbReference>
<dbReference type="GO" id="GO:0006412">
    <property type="term" value="P:translation"/>
    <property type="evidence" value="ECO:0007669"/>
    <property type="project" value="UniProtKB-UniRule"/>
</dbReference>
<dbReference type="EMBL" id="JACQMI010000003">
    <property type="protein sequence ID" value="MBI4132536.1"/>
    <property type="molecule type" value="Genomic_DNA"/>
</dbReference>
<evidence type="ECO:0000256" key="3">
    <source>
        <dbReference type="ARBA" id="ARBA00023274"/>
    </source>
</evidence>
<evidence type="ECO:0000256" key="2">
    <source>
        <dbReference type="ARBA" id="ARBA00022980"/>
    </source>
</evidence>
<protein>
    <recommendedName>
        <fullName evidence="4 5">Large ribosomal subunit protein uL4</fullName>
    </recommendedName>
</protein>
<accession>A0A933DRP0</accession>
<comment type="similarity">
    <text evidence="1 5">Belongs to the universal ribosomal protein uL4 family.</text>
</comment>
<evidence type="ECO:0000313" key="7">
    <source>
        <dbReference type="EMBL" id="MBI4132536.1"/>
    </source>
</evidence>
<comment type="function">
    <text evidence="5">Forms part of the polypeptide exit tunnel.</text>
</comment>
<dbReference type="InterPro" id="IPR002136">
    <property type="entry name" value="Ribosomal_uL4"/>
</dbReference>
<sequence>MRVKVYNTAGTESGEMELPKVFALPWNADLVHQVVTSQMANRRQPLAHTKGRGEVSGGGRKPWRQKGTGRARHGSIRSPLWKGGGVTHGPTKFKNFRKKINKKMAARALATTLSAKVRDNELLVLEGFAVGPKTKAAAGVFQKLSAISAYRDLVAKPKRALVLLPDSAPGVRRALRNLPGVAVEDAHNITALDVINRKYVVIPKSAIDILARRLEP</sequence>
<feature type="region of interest" description="Disordered" evidence="6">
    <location>
        <begin position="42"/>
        <end position="88"/>
    </location>
</feature>
<dbReference type="GO" id="GO:0005840">
    <property type="term" value="C:ribosome"/>
    <property type="evidence" value="ECO:0007669"/>
    <property type="project" value="UniProtKB-KW"/>
</dbReference>
<evidence type="ECO:0000313" key="8">
    <source>
        <dbReference type="Proteomes" id="UP000756703"/>
    </source>
</evidence>
<dbReference type="GO" id="GO:0019843">
    <property type="term" value="F:rRNA binding"/>
    <property type="evidence" value="ECO:0007669"/>
    <property type="project" value="UniProtKB-UniRule"/>
</dbReference>
<evidence type="ECO:0000256" key="5">
    <source>
        <dbReference type="HAMAP-Rule" id="MF_01328"/>
    </source>
</evidence>
<feature type="compositionally biased region" description="Basic residues" evidence="6">
    <location>
        <begin position="61"/>
        <end position="75"/>
    </location>
</feature>
<dbReference type="GO" id="GO:1990904">
    <property type="term" value="C:ribonucleoprotein complex"/>
    <property type="evidence" value="ECO:0007669"/>
    <property type="project" value="UniProtKB-KW"/>
</dbReference>
<dbReference type="Pfam" id="PF00573">
    <property type="entry name" value="Ribosomal_L4"/>
    <property type="match status" value="1"/>
</dbReference>
<dbReference type="PANTHER" id="PTHR10746:SF6">
    <property type="entry name" value="LARGE RIBOSOMAL SUBUNIT PROTEIN UL4M"/>
    <property type="match status" value="1"/>
</dbReference>
<dbReference type="InterPro" id="IPR023574">
    <property type="entry name" value="Ribosomal_uL4_dom_sf"/>
</dbReference>
<dbReference type="NCBIfam" id="TIGR03953">
    <property type="entry name" value="rplD_bact"/>
    <property type="match status" value="1"/>
</dbReference>
<keyword evidence="5" id="KW-0694">RNA-binding</keyword>
<dbReference type="SUPFAM" id="SSF52166">
    <property type="entry name" value="Ribosomal protein L4"/>
    <property type="match status" value="1"/>
</dbReference>
<evidence type="ECO:0000256" key="1">
    <source>
        <dbReference type="ARBA" id="ARBA00010528"/>
    </source>
</evidence>
<dbReference type="HAMAP" id="MF_01328_B">
    <property type="entry name" value="Ribosomal_uL4_B"/>
    <property type="match status" value="1"/>
</dbReference>
<reference evidence="7" key="1">
    <citation type="submission" date="2020-07" db="EMBL/GenBank/DDBJ databases">
        <title>Huge and variable diversity of episymbiotic CPR bacteria and DPANN archaea in groundwater ecosystems.</title>
        <authorList>
            <person name="He C.Y."/>
            <person name="Keren R."/>
            <person name="Whittaker M."/>
            <person name="Farag I.F."/>
            <person name="Doudna J."/>
            <person name="Cate J.H.D."/>
            <person name="Banfield J.F."/>
        </authorList>
    </citation>
    <scope>NUCLEOTIDE SEQUENCE</scope>
    <source>
        <strain evidence="7">NC_groundwater_1225_Ag_S-0.1um_56_177</strain>
    </source>
</reference>
<keyword evidence="3 5" id="KW-0687">Ribonucleoprotein</keyword>
<gene>
    <name evidence="5 7" type="primary">rplD</name>
    <name evidence="7" type="ORF">HY473_00345</name>
</gene>
<proteinExistence type="inferred from homology"/>
<evidence type="ECO:0000256" key="4">
    <source>
        <dbReference type="ARBA" id="ARBA00035244"/>
    </source>
</evidence>
<name>A0A933DRP0_9BACT</name>
<dbReference type="AlphaFoldDB" id="A0A933DRP0"/>
<keyword evidence="2 5" id="KW-0689">Ribosomal protein</keyword>
<evidence type="ECO:0000256" key="6">
    <source>
        <dbReference type="SAM" id="MobiDB-lite"/>
    </source>
</evidence>